<protein>
    <submittedName>
        <fullName evidence="2">Uncharacterized protein</fullName>
    </submittedName>
</protein>
<keyword evidence="2" id="KW-0614">Plasmid</keyword>
<gene>
    <name evidence="2" type="ORF">V6668_31665</name>
</gene>
<proteinExistence type="predicted"/>
<evidence type="ECO:0000313" key="3">
    <source>
        <dbReference type="Proteomes" id="UP001364764"/>
    </source>
</evidence>
<reference evidence="2 3" key="1">
    <citation type="submission" date="2024-02" db="EMBL/GenBank/DDBJ databases">
        <title>Complete sequences of two Paenibacillus sp. strains and one Lysinibacillus strain isolated from the environment on STAA medium highlight biotechnological potential.</title>
        <authorList>
            <person name="Attere S.A."/>
            <person name="Piche L.C."/>
            <person name="Intertaglia L."/>
            <person name="Lami R."/>
            <person name="Charette S.J."/>
            <person name="Vincent A.T."/>
        </authorList>
    </citation>
    <scope>NUCLEOTIDE SEQUENCE [LARGE SCALE GENOMIC DNA]</scope>
    <source>
        <strain evidence="2 3">Y5S-7</strain>
        <plasmid evidence="2 3">pY5S7-1</plasmid>
    </source>
</reference>
<geneLocation type="plasmid" evidence="2 3">
    <name>pY5S7-1</name>
</geneLocation>
<dbReference type="EMBL" id="CP145893">
    <property type="protein sequence ID" value="WWP23950.1"/>
    <property type="molecule type" value="Genomic_DNA"/>
</dbReference>
<sequence>MENSSSVNKLVETKTLMAKILRLYYLTDSIVEKEELQLKYTELETQYQQYNEESLSEIEKAQLERLNHYTELYEEYQITSSIVRKAEIEEVFKNIEANDEVNK</sequence>
<dbReference type="GeneID" id="93480132"/>
<dbReference type="Proteomes" id="UP001364764">
    <property type="component" value="Plasmid pY5S7-1"/>
</dbReference>
<dbReference type="RefSeq" id="WP_338709116.1">
    <property type="nucleotide sequence ID" value="NZ_CP145893.1"/>
</dbReference>
<evidence type="ECO:0000256" key="1">
    <source>
        <dbReference type="SAM" id="Coils"/>
    </source>
</evidence>
<dbReference type="AlphaFoldDB" id="A0ABD8B2Q8"/>
<organism evidence="2 3">
    <name type="scientific">Paenibacillus amylolyticus</name>
    <dbReference type="NCBI Taxonomy" id="1451"/>
    <lineage>
        <taxon>Bacteria</taxon>
        <taxon>Bacillati</taxon>
        <taxon>Bacillota</taxon>
        <taxon>Bacilli</taxon>
        <taxon>Bacillales</taxon>
        <taxon>Paenibacillaceae</taxon>
        <taxon>Paenibacillus</taxon>
    </lineage>
</organism>
<name>A0ABD8B2Q8_PAEAM</name>
<feature type="coiled-coil region" evidence="1">
    <location>
        <begin position="26"/>
        <end position="53"/>
    </location>
</feature>
<accession>A0ABD8B2Q8</accession>
<keyword evidence="1" id="KW-0175">Coiled coil</keyword>
<evidence type="ECO:0000313" key="2">
    <source>
        <dbReference type="EMBL" id="WWP23950.1"/>
    </source>
</evidence>